<proteinExistence type="predicted"/>
<feature type="chain" id="PRO_5043817966" evidence="1">
    <location>
        <begin position="27"/>
        <end position="235"/>
    </location>
</feature>
<dbReference type="Pfam" id="PF04366">
    <property type="entry name" value="Ysc84"/>
    <property type="match status" value="1"/>
</dbReference>
<dbReference type="PANTHER" id="PTHR15629:SF2">
    <property type="entry name" value="SH3 DOMAIN-CONTAINING YSC84-LIKE PROTEIN 1"/>
    <property type="match status" value="1"/>
</dbReference>
<dbReference type="KEGG" id="tpsc:RBB77_15185"/>
<dbReference type="AlphaFoldDB" id="A0AAU7ZL66"/>
<evidence type="ECO:0000256" key="1">
    <source>
        <dbReference type="SAM" id="SignalP"/>
    </source>
</evidence>
<dbReference type="InterPro" id="IPR007461">
    <property type="entry name" value="Ysc84_actin-binding"/>
</dbReference>
<sequence>MMNKKLVRTLCATAVLTVSLTVAASAATDIQKLDQRIEAAGVVLHELMDTPDKGIPDDIAAKATCVAVVPGFKKGAFIIGGQYGQGVVSCRTGHGWSAPAFIQLSGASFGLQAGGEATDLVLVGTTQDAFQRLLHDKLKLGGDASVAAGPVGRNTSASTTEAASAAFLTYSRSKGVFAGVDLSGDVVHQNTDDTKTYYGSDVTYDSILSGGIPAKPGSQHFIRTVNQLFHASGAH</sequence>
<dbReference type="PANTHER" id="PTHR15629">
    <property type="entry name" value="SH3YL1 PROTEIN"/>
    <property type="match status" value="1"/>
</dbReference>
<name>A0AAU7ZL66_9BACT</name>
<feature type="domain" description="Ysc84 actin-binding" evidence="2">
    <location>
        <begin position="106"/>
        <end position="227"/>
    </location>
</feature>
<protein>
    <submittedName>
        <fullName evidence="3">Lipid-binding SYLF domain-containing protein</fullName>
    </submittedName>
</protein>
<keyword evidence="1" id="KW-0732">Signal</keyword>
<dbReference type="CDD" id="cd11524">
    <property type="entry name" value="SYLF"/>
    <property type="match status" value="1"/>
</dbReference>
<evidence type="ECO:0000313" key="3">
    <source>
        <dbReference type="EMBL" id="XCB31787.1"/>
    </source>
</evidence>
<evidence type="ECO:0000259" key="2">
    <source>
        <dbReference type="Pfam" id="PF04366"/>
    </source>
</evidence>
<dbReference type="GO" id="GO:0035091">
    <property type="term" value="F:phosphatidylinositol binding"/>
    <property type="evidence" value="ECO:0007669"/>
    <property type="project" value="TreeGrafter"/>
</dbReference>
<accession>A0AAU7ZL66</accession>
<dbReference type="InterPro" id="IPR051702">
    <property type="entry name" value="SH3_domain_YSC84-like"/>
</dbReference>
<organism evidence="3">
    <name type="scientific">Tunturiibacter psychrotolerans</name>
    <dbReference type="NCBI Taxonomy" id="3069686"/>
    <lineage>
        <taxon>Bacteria</taxon>
        <taxon>Pseudomonadati</taxon>
        <taxon>Acidobacteriota</taxon>
        <taxon>Terriglobia</taxon>
        <taxon>Terriglobales</taxon>
        <taxon>Acidobacteriaceae</taxon>
        <taxon>Tunturiibacter</taxon>
    </lineage>
</organism>
<feature type="signal peptide" evidence="1">
    <location>
        <begin position="1"/>
        <end position="26"/>
    </location>
</feature>
<reference evidence="3" key="2">
    <citation type="journal article" date="2024" name="Environ. Microbiol.">
        <title>Genome analysis and description of Tunturibacter gen. nov. expands the diversity of Terriglobia in tundra soils.</title>
        <authorList>
            <person name="Messyasz A."/>
            <person name="Mannisto M.K."/>
            <person name="Kerkhof L.J."/>
            <person name="Haggblom M.M."/>
        </authorList>
    </citation>
    <scope>NUCLEOTIDE SEQUENCE</scope>
    <source>
        <strain evidence="3">X5P6</strain>
    </source>
</reference>
<dbReference type="EMBL" id="CP132942">
    <property type="protein sequence ID" value="XCB31787.1"/>
    <property type="molecule type" value="Genomic_DNA"/>
</dbReference>
<dbReference type="RefSeq" id="WP_353062629.1">
    <property type="nucleotide sequence ID" value="NZ_CP132942.1"/>
</dbReference>
<gene>
    <name evidence="3" type="ORF">RBB77_15185</name>
</gene>
<reference evidence="3" key="1">
    <citation type="submission" date="2023-08" db="EMBL/GenBank/DDBJ databases">
        <authorList>
            <person name="Messyasz A."/>
            <person name="Mannisto M.K."/>
            <person name="Kerkhof L.J."/>
            <person name="Haggblom M."/>
        </authorList>
    </citation>
    <scope>NUCLEOTIDE SEQUENCE</scope>
    <source>
        <strain evidence="3">X5P6</strain>
    </source>
</reference>